<protein>
    <submittedName>
        <fullName evidence="1">Uncharacterized protein</fullName>
    </submittedName>
</protein>
<comment type="caution">
    <text evidence="1">The sequence shown here is derived from an EMBL/GenBank/DDBJ whole genome shotgun (WGS) entry which is preliminary data.</text>
</comment>
<dbReference type="Proteomes" id="UP000824219">
    <property type="component" value="Linkage Group LG29"/>
</dbReference>
<sequence>MKPCLFLLTITVPPVREQQIVRLQVKSDGSVLDPAVQLFILELMKQKLVENGVLNTTVTWRVQPDGTIFHKKKRDDL</sequence>
<gene>
    <name evidence="1" type="ORF">KOW79_022745</name>
</gene>
<keyword evidence="2" id="KW-1185">Reference proteome</keyword>
<name>A0A9D3N3Q1_9TELE</name>
<dbReference type="OrthoDB" id="10528867at2759"/>
<reference evidence="1 2" key="1">
    <citation type="submission" date="2021-06" db="EMBL/GenBank/DDBJ databases">
        <title>Chromosome-level genome assembly of the red-tail catfish (Hemibagrus wyckioides).</title>
        <authorList>
            <person name="Shao F."/>
        </authorList>
    </citation>
    <scope>NUCLEOTIDE SEQUENCE [LARGE SCALE GENOMIC DNA]</scope>
    <source>
        <strain evidence="1">EC202008001</strain>
        <tissue evidence="1">Blood</tissue>
    </source>
</reference>
<organism evidence="1 2">
    <name type="scientific">Hemibagrus wyckioides</name>
    <dbReference type="NCBI Taxonomy" id="337641"/>
    <lineage>
        <taxon>Eukaryota</taxon>
        <taxon>Metazoa</taxon>
        <taxon>Chordata</taxon>
        <taxon>Craniata</taxon>
        <taxon>Vertebrata</taxon>
        <taxon>Euteleostomi</taxon>
        <taxon>Actinopterygii</taxon>
        <taxon>Neopterygii</taxon>
        <taxon>Teleostei</taxon>
        <taxon>Ostariophysi</taxon>
        <taxon>Siluriformes</taxon>
        <taxon>Bagridae</taxon>
        <taxon>Hemibagrus</taxon>
    </lineage>
</organism>
<evidence type="ECO:0000313" key="2">
    <source>
        <dbReference type="Proteomes" id="UP000824219"/>
    </source>
</evidence>
<dbReference type="EMBL" id="JAHKSW010000029">
    <property type="protein sequence ID" value="KAG7314249.1"/>
    <property type="molecule type" value="Genomic_DNA"/>
</dbReference>
<proteinExistence type="predicted"/>
<dbReference type="AlphaFoldDB" id="A0A9D3N3Q1"/>
<evidence type="ECO:0000313" key="1">
    <source>
        <dbReference type="EMBL" id="KAG7314249.1"/>
    </source>
</evidence>
<accession>A0A9D3N3Q1</accession>